<keyword evidence="2 5" id="KW-0812">Transmembrane</keyword>
<gene>
    <name evidence="6" type="ORF">WJX84_005622</name>
</gene>
<dbReference type="PANTHER" id="PTHR14154">
    <property type="entry name" value="UPF0041 BRAIN PROTEIN 44-RELATED"/>
    <property type="match status" value="1"/>
</dbReference>
<dbReference type="GO" id="GO:0009507">
    <property type="term" value="C:chloroplast"/>
    <property type="evidence" value="ECO:0007669"/>
    <property type="project" value="UniProtKB-SubCell"/>
</dbReference>
<feature type="transmembrane region" description="Helical" evidence="5">
    <location>
        <begin position="143"/>
        <end position="163"/>
    </location>
</feature>
<protein>
    <submittedName>
        <fullName evidence="6">Uncharacterized protein</fullName>
    </submittedName>
</protein>
<comment type="subcellular location">
    <subcellularLocation>
        <location evidence="1">Membrane</location>
        <topology evidence="1">Multi-pass membrane protein</topology>
    </subcellularLocation>
</comment>
<evidence type="ECO:0000313" key="6">
    <source>
        <dbReference type="EMBL" id="KAK9865668.1"/>
    </source>
</evidence>
<keyword evidence="3 5" id="KW-1133">Transmembrane helix</keyword>
<dbReference type="Proteomes" id="UP001485043">
    <property type="component" value="Unassembled WGS sequence"/>
</dbReference>
<evidence type="ECO:0000256" key="4">
    <source>
        <dbReference type="ARBA" id="ARBA00023136"/>
    </source>
</evidence>
<keyword evidence="7" id="KW-1185">Reference proteome</keyword>
<comment type="caution">
    <text evidence="6">The sequence shown here is derived from an EMBL/GenBank/DDBJ whole genome shotgun (WGS) entry which is preliminary data.</text>
</comment>
<evidence type="ECO:0000256" key="3">
    <source>
        <dbReference type="ARBA" id="ARBA00022989"/>
    </source>
</evidence>
<evidence type="ECO:0000256" key="5">
    <source>
        <dbReference type="SAM" id="Phobius"/>
    </source>
</evidence>
<proteinExistence type="predicted"/>
<name>A0AAW1T9Q8_9CHLO</name>
<organism evidence="6 7">
    <name type="scientific">Apatococcus fuscideae</name>
    <dbReference type="NCBI Taxonomy" id="2026836"/>
    <lineage>
        <taxon>Eukaryota</taxon>
        <taxon>Viridiplantae</taxon>
        <taxon>Chlorophyta</taxon>
        <taxon>core chlorophytes</taxon>
        <taxon>Trebouxiophyceae</taxon>
        <taxon>Chlorellales</taxon>
        <taxon>Chlorellaceae</taxon>
        <taxon>Apatococcus</taxon>
    </lineage>
</organism>
<dbReference type="AlphaFoldDB" id="A0AAW1T9Q8"/>
<evidence type="ECO:0000313" key="7">
    <source>
        <dbReference type="Proteomes" id="UP001485043"/>
    </source>
</evidence>
<dbReference type="EMBL" id="JALJOV010000228">
    <property type="protein sequence ID" value="KAK9865668.1"/>
    <property type="molecule type" value="Genomic_DNA"/>
</dbReference>
<accession>A0AAW1T9Q8</accession>
<evidence type="ECO:0000256" key="2">
    <source>
        <dbReference type="ARBA" id="ARBA00022692"/>
    </source>
</evidence>
<dbReference type="SUPFAM" id="SSF103511">
    <property type="entry name" value="Chlorophyll a-b binding protein"/>
    <property type="match status" value="1"/>
</dbReference>
<reference evidence="6 7" key="1">
    <citation type="journal article" date="2024" name="Nat. Commun.">
        <title>Phylogenomics reveals the evolutionary origins of lichenization in chlorophyte algae.</title>
        <authorList>
            <person name="Puginier C."/>
            <person name="Libourel C."/>
            <person name="Otte J."/>
            <person name="Skaloud P."/>
            <person name="Haon M."/>
            <person name="Grisel S."/>
            <person name="Petersen M."/>
            <person name="Berrin J.G."/>
            <person name="Delaux P.M."/>
            <person name="Dal Grande F."/>
            <person name="Keller J."/>
        </authorList>
    </citation>
    <scope>NUCLEOTIDE SEQUENCE [LARGE SCALE GENOMIC DNA]</scope>
    <source>
        <strain evidence="6 7">SAG 2523</strain>
    </source>
</reference>
<feature type="transmembrane region" description="Helical" evidence="5">
    <location>
        <begin position="184"/>
        <end position="207"/>
    </location>
</feature>
<keyword evidence="4 5" id="KW-0472">Membrane</keyword>
<dbReference type="GO" id="GO:0016020">
    <property type="term" value="C:membrane"/>
    <property type="evidence" value="ECO:0007669"/>
    <property type="project" value="UniProtKB-SubCell"/>
</dbReference>
<evidence type="ECO:0000256" key="1">
    <source>
        <dbReference type="ARBA" id="ARBA00004141"/>
    </source>
</evidence>
<dbReference type="Gene3D" id="1.10.3460.10">
    <property type="entry name" value="Chlorophyll a/b binding protein domain"/>
    <property type="match status" value="1"/>
</dbReference>
<sequence length="210" mass="22658">MLAIQCSALTFPARPAGVQRRSLARSAQISRTQRLVTRAEGEEKPGEKIVESADQYGKVPTGVDRSDTRNIEAGNISKENAEKRADIGKDRIPTFPEVQAFDGPAPETINGRLCMIACAATIGAEFSSGLGLKEQVSYAPIPILAGSIIIALASYVPIFRGYTRKEAFSTGIFTPKAENWNGRLAMMGFVGILLTEALGGSNTLQFWHLQ</sequence>